<protein>
    <submittedName>
        <fullName evidence="1">Uncharacterized protein</fullName>
    </submittedName>
</protein>
<sequence>MFTQNNVRGTNKKRYKIILTLYKINSTYNLQRPQIMADYTTAYGMLANGQRRHSISNIYPDSGGIIFAVQVKMEYINYFTPDTCVLRAQLRRLDSNTCHRLLHLIYI</sequence>
<dbReference type="EMBL" id="HE573026">
    <property type="protein sequence ID" value="CCC51686.1"/>
    <property type="molecule type" value="Genomic_DNA"/>
</dbReference>
<reference evidence="1" key="1">
    <citation type="journal article" date="2012" name="Proc. Natl. Acad. Sci. U.S.A.">
        <title>Antigenic diversity is generated by distinct evolutionary mechanisms in African trypanosome species.</title>
        <authorList>
            <person name="Jackson A.P."/>
            <person name="Berry A."/>
            <person name="Aslett M."/>
            <person name="Allison H.C."/>
            <person name="Burton P."/>
            <person name="Vavrova-Anderson J."/>
            <person name="Brown R."/>
            <person name="Browne H."/>
            <person name="Corton N."/>
            <person name="Hauser H."/>
            <person name="Gamble J."/>
            <person name="Gilderthorp R."/>
            <person name="Marcello L."/>
            <person name="McQuillan J."/>
            <person name="Otto T.D."/>
            <person name="Quail M.A."/>
            <person name="Sanders M.J."/>
            <person name="van Tonder A."/>
            <person name="Ginger M.L."/>
            <person name="Field M.C."/>
            <person name="Barry J.D."/>
            <person name="Hertz-Fowler C."/>
            <person name="Berriman M."/>
        </authorList>
    </citation>
    <scope>NUCLEOTIDE SEQUENCE</scope>
    <source>
        <strain evidence="1">Y486</strain>
    </source>
</reference>
<accession>G0U729</accession>
<name>G0U729_TRYVY</name>
<evidence type="ECO:0000313" key="1">
    <source>
        <dbReference type="EMBL" id="CCC51686.1"/>
    </source>
</evidence>
<gene>
    <name evidence="1" type="ORF">TVY486_1007320</name>
</gene>
<organism evidence="1">
    <name type="scientific">Trypanosoma vivax (strain Y486)</name>
    <dbReference type="NCBI Taxonomy" id="1055687"/>
    <lineage>
        <taxon>Eukaryota</taxon>
        <taxon>Discoba</taxon>
        <taxon>Euglenozoa</taxon>
        <taxon>Kinetoplastea</taxon>
        <taxon>Metakinetoplastina</taxon>
        <taxon>Trypanosomatida</taxon>
        <taxon>Trypanosomatidae</taxon>
        <taxon>Trypanosoma</taxon>
        <taxon>Duttonella</taxon>
    </lineage>
</organism>
<dbReference type="AlphaFoldDB" id="G0U729"/>
<dbReference type="VEuPathDB" id="TriTrypDB:TvY486_1007320"/>
<proteinExistence type="predicted"/>